<dbReference type="InterPro" id="IPR001753">
    <property type="entry name" value="Enoyl-CoA_hydra/iso"/>
</dbReference>
<gene>
    <name evidence="1" type="ORF">Asi03nite_06660</name>
</gene>
<dbReference type="EMBL" id="BOMW01000006">
    <property type="protein sequence ID" value="GIF03128.1"/>
    <property type="molecule type" value="Genomic_DNA"/>
</dbReference>
<name>A0A919KBG8_9ACTN</name>
<reference evidence="1" key="1">
    <citation type="submission" date="2021-01" db="EMBL/GenBank/DDBJ databases">
        <title>Whole genome shotgun sequence of Actinoplanes siamensis NBRC 109076.</title>
        <authorList>
            <person name="Komaki H."/>
            <person name="Tamura T."/>
        </authorList>
    </citation>
    <scope>NUCLEOTIDE SEQUENCE</scope>
    <source>
        <strain evidence="1">NBRC 109076</strain>
    </source>
</reference>
<keyword evidence="2" id="KW-1185">Reference proteome</keyword>
<evidence type="ECO:0000313" key="1">
    <source>
        <dbReference type="EMBL" id="GIF03128.1"/>
    </source>
</evidence>
<dbReference type="Proteomes" id="UP000629619">
    <property type="component" value="Unassembled WGS sequence"/>
</dbReference>
<dbReference type="SUPFAM" id="SSF52096">
    <property type="entry name" value="ClpP/crotonase"/>
    <property type="match status" value="1"/>
</dbReference>
<protein>
    <recommendedName>
        <fullName evidence="3">3,5-dihydroxyphenylacetyl-CoA monooxygenase</fullName>
    </recommendedName>
</protein>
<organism evidence="1 2">
    <name type="scientific">Actinoplanes siamensis</name>
    <dbReference type="NCBI Taxonomy" id="1223317"/>
    <lineage>
        <taxon>Bacteria</taxon>
        <taxon>Bacillati</taxon>
        <taxon>Actinomycetota</taxon>
        <taxon>Actinomycetes</taxon>
        <taxon>Micromonosporales</taxon>
        <taxon>Micromonosporaceae</taxon>
        <taxon>Actinoplanes</taxon>
    </lineage>
</organism>
<dbReference type="RefSeq" id="WP_203676847.1">
    <property type="nucleotide sequence ID" value="NZ_BOMW01000006.1"/>
</dbReference>
<dbReference type="PANTHER" id="PTHR11941">
    <property type="entry name" value="ENOYL-COA HYDRATASE-RELATED"/>
    <property type="match status" value="1"/>
</dbReference>
<accession>A0A919KBG8</accession>
<dbReference type="NCBIfam" id="NF042432">
    <property type="entry name" value="DHPACoAdixog_DpgC"/>
    <property type="match status" value="1"/>
</dbReference>
<evidence type="ECO:0008006" key="3">
    <source>
        <dbReference type="Google" id="ProtNLM"/>
    </source>
</evidence>
<dbReference type="AlphaFoldDB" id="A0A919KBG8"/>
<dbReference type="InterPro" id="IPR053482">
    <property type="entry name" value="DPA-CoA_Dioxygenase"/>
</dbReference>
<dbReference type="Pfam" id="PF00378">
    <property type="entry name" value="ECH_1"/>
    <property type="match status" value="1"/>
</dbReference>
<evidence type="ECO:0000313" key="2">
    <source>
        <dbReference type="Proteomes" id="UP000629619"/>
    </source>
</evidence>
<comment type="caution">
    <text evidence="1">The sequence shown here is derived from an EMBL/GenBank/DDBJ whole genome shotgun (WGS) entry which is preliminary data.</text>
</comment>
<dbReference type="InterPro" id="IPR029045">
    <property type="entry name" value="ClpP/crotonase-like_dom_sf"/>
</dbReference>
<sequence length="446" mass="49108">MTAVVAGDATALRFTGALAEDTRTLADFCRAGDDTLAVLPPKSERDSAEQRIAEGMLDACRRARREFLAQHVDVVYDTLTDGRTSRLRLPELVSAAAERYPGLTPSDVQMADEQRRRQADREGREIDQGIFCSAVLGSVTAGTHLIDTMLTPTRRARQLLAEFRHTGVTDLGTVLIERRNGAAELTFRNAHCLNAEDARLISDLETAVDLALLDDQVRVGVLRGGEVEHPRYRGRRVFSAGINLKELRNGAIPFVEFLMGRELGYVHKLFRGLVVDPAARTWADRAVAKPWVGAVDSFAIGGGMQLLLVLDRVIAEEGAYISLPAAEEGIVPGLGNLRLTRLTGARLARQVILGGRKLDAATPEGRLVCDEVVAPDQMRDAIDRAVRELGAPAVAANRRMLTLAEEPLEVFREYLAEFARVQPVRAYSDDVLAKVEQRWQRSEARR</sequence>
<dbReference type="Gene3D" id="3.90.226.10">
    <property type="entry name" value="2-enoyl-CoA Hydratase, Chain A, domain 1"/>
    <property type="match status" value="1"/>
</dbReference>
<proteinExistence type="predicted"/>
<dbReference type="Gene3D" id="1.20.58.1300">
    <property type="match status" value="1"/>
</dbReference>
<dbReference type="GO" id="GO:0006635">
    <property type="term" value="P:fatty acid beta-oxidation"/>
    <property type="evidence" value="ECO:0007669"/>
    <property type="project" value="TreeGrafter"/>
</dbReference>
<dbReference type="CDD" id="cd06558">
    <property type="entry name" value="crotonase-like"/>
    <property type="match status" value="1"/>
</dbReference>
<dbReference type="GO" id="GO:0003824">
    <property type="term" value="F:catalytic activity"/>
    <property type="evidence" value="ECO:0007669"/>
    <property type="project" value="UniProtKB-ARBA"/>
</dbReference>
<dbReference type="PANTHER" id="PTHR11941:SF54">
    <property type="entry name" value="ENOYL-COA HYDRATASE, MITOCHONDRIAL"/>
    <property type="match status" value="1"/>
</dbReference>